<dbReference type="AlphaFoldDB" id="A0AAD4QNU4"/>
<gene>
    <name evidence="2" type="ORF">B0F90DRAFT_1816997</name>
</gene>
<dbReference type="EMBL" id="WTXG01000014">
    <property type="protein sequence ID" value="KAI0301529.1"/>
    <property type="molecule type" value="Genomic_DNA"/>
</dbReference>
<keyword evidence="1" id="KW-0812">Transmembrane</keyword>
<keyword evidence="3" id="KW-1185">Reference proteome</keyword>
<proteinExistence type="predicted"/>
<accession>A0AAD4QNU4</accession>
<evidence type="ECO:0008006" key="4">
    <source>
        <dbReference type="Google" id="ProtNLM"/>
    </source>
</evidence>
<feature type="transmembrane region" description="Helical" evidence="1">
    <location>
        <begin position="12"/>
        <end position="33"/>
    </location>
</feature>
<comment type="caution">
    <text evidence="2">The sequence shown here is derived from an EMBL/GenBank/DDBJ whole genome shotgun (WGS) entry which is preliminary data.</text>
</comment>
<keyword evidence="1" id="KW-1133">Transmembrane helix</keyword>
<evidence type="ECO:0000313" key="3">
    <source>
        <dbReference type="Proteomes" id="UP001203297"/>
    </source>
</evidence>
<name>A0AAD4QNU4_9AGAM</name>
<sequence length="678" mass="76730">MTLEVAVGSNNAVLSALIPIPIALPAFSSLWSLQPETMKFPFISKWKRDRSGSPGVLPSNKSLNLNFHNAAGSLPVETLHSIFILCARDSVLDLKFVTQVTQRPAHPPSWVAITYVCKRWRTIALEFKKLWCIITPDLSPKWIAAFLHRSSYTPRCININIGPPSQKPPRRYRLGKRKRPIPRPFTTLSDEMVVEIFSHTSRIENLRLEGKTEDVIRTLTSLDKSIPLASLSLNSWDGFTYPRTEFASADEEERRDTTFTLPESLLGGSVPQLRHLHLRSSSHITFPPWIFEAISEFTVSCCFCAKRLFATLHQMPQLKVLRMMPCQRYRSLSYLEEVAAPLYLKNLSLFVFEDTSLELLIVLLNCLVAPVNVRRHLKLSLSEYGFDDYLWGRLCSSIGDMTKLSPSPPHGLHFRREPSSTRIRIWAGETEPGLAPSLWPPLDNPFSLEIGCNDNSCLYSVHTSYSSSPFHLLQDFCASLCGQTLEELFVEYGTEPDSCCRPAICHRCWCRLFSGFSCLKTLQFGDGAAELLVSASYAAFAVSSPDLTDDADAAHCNSFPDLQRVTIRRGAFSTRVLWDWIHYSFARPAEMDLSDMRENVLALLTEPRWKSADIDFVEDVTESLLIFLLHGRSRGFVLPELSLGECEWDEPDGLEVLRRLLHILDPDWNAILETESLA</sequence>
<dbReference type="InterPro" id="IPR032675">
    <property type="entry name" value="LRR_dom_sf"/>
</dbReference>
<reference evidence="2" key="1">
    <citation type="journal article" date="2022" name="New Phytol.">
        <title>Evolutionary transition to the ectomycorrhizal habit in the genomes of a hyperdiverse lineage of mushroom-forming fungi.</title>
        <authorList>
            <person name="Looney B."/>
            <person name="Miyauchi S."/>
            <person name="Morin E."/>
            <person name="Drula E."/>
            <person name="Courty P.E."/>
            <person name="Kohler A."/>
            <person name="Kuo A."/>
            <person name="LaButti K."/>
            <person name="Pangilinan J."/>
            <person name="Lipzen A."/>
            <person name="Riley R."/>
            <person name="Andreopoulos W."/>
            <person name="He G."/>
            <person name="Johnson J."/>
            <person name="Nolan M."/>
            <person name="Tritt A."/>
            <person name="Barry K.W."/>
            <person name="Grigoriev I.V."/>
            <person name="Nagy L.G."/>
            <person name="Hibbett D."/>
            <person name="Henrissat B."/>
            <person name="Matheny P.B."/>
            <person name="Labbe J."/>
            <person name="Martin F.M."/>
        </authorList>
    </citation>
    <scope>NUCLEOTIDE SEQUENCE</scope>
    <source>
        <strain evidence="2">BPL690</strain>
    </source>
</reference>
<organism evidence="2 3">
    <name type="scientific">Multifurca ochricompacta</name>
    <dbReference type="NCBI Taxonomy" id="376703"/>
    <lineage>
        <taxon>Eukaryota</taxon>
        <taxon>Fungi</taxon>
        <taxon>Dikarya</taxon>
        <taxon>Basidiomycota</taxon>
        <taxon>Agaricomycotina</taxon>
        <taxon>Agaricomycetes</taxon>
        <taxon>Russulales</taxon>
        <taxon>Russulaceae</taxon>
        <taxon>Multifurca</taxon>
    </lineage>
</organism>
<dbReference type="Proteomes" id="UP001203297">
    <property type="component" value="Unassembled WGS sequence"/>
</dbReference>
<dbReference type="Gene3D" id="3.80.10.10">
    <property type="entry name" value="Ribonuclease Inhibitor"/>
    <property type="match status" value="1"/>
</dbReference>
<protein>
    <recommendedName>
        <fullName evidence="4">F-box domain-containing protein</fullName>
    </recommendedName>
</protein>
<keyword evidence="1" id="KW-0472">Membrane</keyword>
<evidence type="ECO:0000256" key="1">
    <source>
        <dbReference type="SAM" id="Phobius"/>
    </source>
</evidence>
<evidence type="ECO:0000313" key="2">
    <source>
        <dbReference type="EMBL" id="KAI0301529.1"/>
    </source>
</evidence>